<proteinExistence type="predicted"/>
<sequence>MSDSIVISDTSSIILLDKINKIDLLRQSFDKVYATPIVAREFGILLPDWIVVKAVTDNVKQAQLNAIMDAGEASVLTLASEIGDCYVLIDDNKARQYAETVR</sequence>
<accession>A0ABW5M239</accession>
<dbReference type="PANTHER" id="PTHR39550">
    <property type="entry name" value="SLL0658 PROTEIN"/>
    <property type="match status" value="1"/>
</dbReference>
<gene>
    <name evidence="1" type="ORF">ACFSUS_06900</name>
</gene>
<comment type="caution">
    <text evidence="1">The sequence shown here is derived from an EMBL/GenBank/DDBJ whole genome shotgun (WGS) entry which is preliminary data.</text>
</comment>
<dbReference type="Pfam" id="PF11848">
    <property type="entry name" value="DUF3368"/>
    <property type="match status" value="1"/>
</dbReference>
<evidence type="ECO:0000313" key="2">
    <source>
        <dbReference type="Proteomes" id="UP001597469"/>
    </source>
</evidence>
<evidence type="ECO:0008006" key="3">
    <source>
        <dbReference type="Google" id="ProtNLM"/>
    </source>
</evidence>
<protein>
    <recommendedName>
        <fullName evidence="3">DUF3368 domain-containing protein</fullName>
    </recommendedName>
</protein>
<dbReference type="RefSeq" id="WP_381520960.1">
    <property type="nucleotide sequence ID" value="NZ_JBHULN010000003.1"/>
</dbReference>
<name>A0ABW5M239_9BACT</name>
<dbReference type="PANTHER" id="PTHR39550:SF1">
    <property type="entry name" value="SLL0658 PROTEIN"/>
    <property type="match status" value="1"/>
</dbReference>
<evidence type="ECO:0000313" key="1">
    <source>
        <dbReference type="EMBL" id="MFD2570356.1"/>
    </source>
</evidence>
<dbReference type="Proteomes" id="UP001597469">
    <property type="component" value="Unassembled WGS sequence"/>
</dbReference>
<dbReference type="InterPro" id="IPR021799">
    <property type="entry name" value="PIN-like_prokaryotic"/>
</dbReference>
<organism evidence="1 2">
    <name type="scientific">Spirosoma soli</name>
    <dbReference type="NCBI Taxonomy" id="1770529"/>
    <lineage>
        <taxon>Bacteria</taxon>
        <taxon>Pseudomonadati</taxon>
        <taxon>Bacteroidota</taxon>
        <taxon>Cytophagia</taxon>
        <taxon>Cytophagales</taxon>
        <taxon>Cytophagaceae</taxon>
        <taxon>Spirosoma</taxon>
    </lineage>
</organism>
<reference evidence="2" key="1">
    <citation type="journal article" date="2019" name="Int. J. Syst. Evol. Microbiol.">
        <title>The Global Catalogue of Microorganisms (GCM) 10K type strain sequencing project: providing services to taxonomists for standard genome sequencing and annotation.</title>
        <authorList>
            <consortium name="The Broad Institute Genomics Platform"/>
            <consortium name="The Broad Institute Genome Sequencing Center for Infectious Disease"/>
            <person name="Wu L."/>
            <person name="Ma J."/>
        </authorList>
    </citation>
    <scope>NUCLEOTIDE SEQUENCE [LARGE SCALE GENOMIC DNA]</scope>
    <source>
        <strain evidence="2">KCTC 42805</strain>
    </source>
</reference>
<keyword evidence="2" id="KW-1185">Reference proteome</keyword>
<dbReference type="EMBL" id="JBHULN010000003">
    <property type="protein sequence ID" value="MFD2570356.1"/>
    <property type="molecule type" value="Genomic_DNA"/>
</dbReference>